<comment type="catalytic activity">
    <reaction evidence="7">
        <text>a 2'-deoxycytidine in DNA + S-adenosyl-L-methionine = a 5-methyl-2'-deoxycytidine in DNA + S-adenosyl-L-homocysteine + H(+)</text>
        <dbReference type="Rhea" id="RHEA:13681"/>
        <dbReference type="Rhea" id="RHEA-COMP:11369"/>
        <dbReference type="Rhea" id="RHEA-COMP:11370"/>
        <dbReference type="ChEBI" id="CHEBI:15378"/>
        <dbReference type="ChEBI" id="CHEBI:57856"/>
        <dbReference type="ChEBI" id="CHEBI:59789"/>
        <dbReference type="ChEBI" id="CHEBI:85452"/>
        <dbReference type="ChEBI" id="CHEBI:85454"/>
        <dbReference type="EC" id="2.1.1.37"/>
    </reaction>
</comment>
<dbReference type="PANTHER" id="PTHR10629:SF52">
    <property type="entry name" value="DNA (CYTOSINE-5)-METHYLTRANSFERASE 1"/>
    <property type="match status" value="1"/>
</dbReference>
<evidence type="ECO:0000256" key="2">
    <source>
        <dbReference type="ARBA" id="ARBA00022679"/>
    </source>
</evidence>
<sequence>MRVAAVDLFCGVGGLTCGVQQAGIEVLAGYDIAEECRFAYEYNNDARFIYKDIKDIDDDEISTLYPEDVDIKVLMGCAPCQPFSAYSHRYKNSKNRKEKMELLDYFGKQVKLVQPDIVSMENVPQLAKEPIFERFVDLLHSEGYYVDWKVAYAPSYGIPQNRKRLLLLASKLNEIELIPETHTEENFPTVREAIGKLPKIAAGELYKKDPLHRAGSGRLPVNRTMKYLKILRATFHLMKSTFFAYSRDNFRAISWWIMF</sequence>
<accession>A0A437UG57</accession>
<evidence type="ECO:0000256" key="3">
    <source>
        <dbReference type="ARBA" id="ARBA00022691"/>
    </source>
</evidence>
<dbReference type="PROSITE" id="PS51679">
    <property type="entry name" value="SAM_MT_C5"/>
    <property type="match status" value="1"/>
</dbReference>
<dbReference type="GO" id="GO:0003886">
    <property type="term" value="F:DNA (cytosine-5-)-methyltransferase activity"/>
    <property type="evidence" value="ECO:0007669"/>
    <property type="project" value="UniProtKB-EC"/>
</dbReference>
<evidence type="ECO:0000313" key="8">
    <source>
        <dbReference type="EMBL" id="RVU92622.1"/>
    </source>
</evidence>
<organism evidence="8 9">
    <name type="scientific">Enterococcus avium</name>
    <name type="common">Streptococcus avium</name>
    <dbReference type="NCBI Taxonomy" id="33945"/>
    <lineage>
        <taxon>Bacteria</taxon>
        <taxon>Bacillati</taxon>
        <taxon>Bacillota</taxon>
        <taxon>Bacilli</taxon>
        <taxon>Lactobacillales</taxon>
        <taxon>Enterococcaceae</taxon>
        <taxon>Enterococcus</taxon>
    </lineage>
</organism>
<comment type="caution">
    <text evidence="8">The sequence shown here is derived from an EMBL/GenBank/DDBJ whole genome shotgun (WGS) entry which is preliminary data.</text>
</comment>
<reference evidence="8 9" key="1">
    <citation type="submission" date="2018-12" db="EMBL/GenBank/DDBJ databases">
        <title>A novel vanA-carrying plasmid in a clinical isolate of Enterococcus avium.</title>
        <authorList>
            <person name="Bernasconi O.J."/>
            <person name="Luzzaro F."/>
            <person name="Endimiani A."/>
        </authorList>
    </citation>
    <scope>NUCLEOTIDE SEQUENCE [LARGE SCALE GENOMIC DNA]</scope>
    <source>
        <strain evidence="8 9">LC0559/18</strain>
    </source>
</reference>
<evidence type="ECO:0000256" key="6">
    <source>
        <dbReference type="RuleBase" id="RU000416"/>
    </source>
</evidence>
<evidence type="ECO:0000313" key="9">
    <source>
        <dbReference type="Proteomes" id="UP000288388"/>
    </source>
</evidence>
<dbReference type="GO" id="GO:0032259">
    <property type="term" value="P:methylation"/>
    <property type="evidence" value="ECO:0007669"/>
    <property type="project" value="UniProtKB-KW"/>
</dbReference>
<evidence type="ECO:0000256" key="1">
    <source>
        <dbReference type="ARBA" id="ARBA00022603"/>
    </source>
</evidence>
<name>A0A437UG57_ENTAV</name>
<dbReference type="EMBL" id="RYZS01000002">
    <property type="protein sequence ID" value="RVU92622.1"/>
    <property type="molecule type" value="Genomic_DNA"/>
</dbReference>
<dbReference type="SUPFAM" id="SSF53335">
    <property type="entry name" value="S-adenosyl-L-methionine-dependent methyltransferases"/>
    <property type="match status" value="1"/>
</dbReference>
<dbReference type="GO" id="GO:0003677">
    <property type="term" value="F:DNA binding"/>
    <property type="evidence" value="ECO:0007669"/>
    <property type="project" value="TreeGrafter"/>
</dbReference>
<dbReference type="Pfam" id="PF00145">
    <property type="entry name" value="DNA_methylase"/>
    <property type="match status" value="1"/>
</dbReference>
<dbReference type="InterPro" id="IPR050390">
    <property type="entry name" value="C5-Methyltransferase"/>
</dbReference>
<dbReference type="InterPro" id="IPR029063">
    <property type="entry name" value="SAM-dependent_MTases_sf"/>
</dbReference>
<dbReference type="Proteomes" id="UP000288388">
    <property type="component" value="Unassembled WGS sequence"/>
</dbReference>
<keyword evidence="3 5" id="KW-0949">S-adenosyl-L-methionine</keyword>
<comment type="similarity">
    <text evidence="5 6">Belongs to the class I-like SAM-binding methyltransferase superfamily. C5-methyltransferase family.</text>
</comment>
<dbReference type="GO" id="GO:0009307">
    <property type="term" value="P:DNA restriction-modification system"/>
    <property type="evidence" value="ECO:0007669"/>
    <property type="project" value="UniProtKB-KW"/>
</dbReference>
<keyword evidence="2 5" id="KW-0808">Transferase</keyword>
<dbReference type="InterPro" id="IPR001525">
    <property type="entry name" value="C5_MeTfrase"/>
</dbReference>
<dbReference type="Gene3D" id="3.90.120.10">
    <property type="entry name" value="DNA Methylase, subunit A, domain 2"/>
    <property type="match status" value="1"/>
</dbReference>
<dbReference type="InterPro" id="IPR018117">
    <property type="entry name" value="C5_DNA_meth_AS"/>
</dbReference>
<dbReference type="PROSITE" id="PS00094">
    <property type="entry name" value="C5_MTASE_1"/>
    <property type="match status" value="1"/>
</dbReference>
<gene>
    <name evidence="8" type="ORF">EK398_19185</name>
</gene>
<evidence type="ECO:0000256" key="7">
    <source>
        <dbReference type="RuleBase" id="RU000417"/>
    </source>
</evidence>
<dbReference type="PRINTS" id="PR00105">
    <property type="entry name" value="C5METTRFRASE"/>
</dbReference>
<protein>
    <recommendedName>
        <fullName evidence="7">Cytosine-specific methyltransferase</fullName>
        <ecNumber evidence="7">2.1.1.37</ecNumber>
    </recommendedName>
</protein>
<feature type="active site" evidence="5">
    <location>
        <position position="80"/>
    </location>
</feature>
<keyword evidence="4" id="KW-0680">Restriction system</keyword>
<dbReference type="NCBIfam" id="TIGR00675">
    <property type="entry name" value="dcm"/>
    <property type="match status" value="1"/>
</dbReference>
<dbReference type="EC" id="2.1.1.37" evidence="7"/>
<dbReference type="AlphaFoldDB" id="A0A437UG57"/>
<proteinExistence type="inferred from homology"/>
<dbReference type="PANTHER" id="PTHR10629">
    <property type="entry name" value="CYTOSINE-SPECIFIC METHYLTRANSFERASE"/>
    <property type="match status" value="1"/>
</dbReference>
<evidence type="ECO:0000256" key="4">
    <source>
        <dbReference type="ARBA" id="ARBA00022747"/>
    </source>
</evidence>
<dbReference type="GO" id="GO:0044027">
    <property type="term" value="P:negative regulation of gene expression via chromosomal CpG island methylation"/>
    <property type="evidence" value="ECO:0007669"/>
    <property type="project" value="TreeGrafter"/>
</dbReference>
<dbReference type="Gene3D" id="3.40.50.150">
    <property type="entry name" value="Vaccinia Virus protein VP39"/>
    <property type="match status" value="1"/>
</dbReference>
<keyword evidence="1 5" id="KW-0489">Methyltransferase</keyword>
<evidence type="ECO:0000256" key="5">
    <source>
        <dbReference type="PROSITE-ProRule" id="PRU01016"/>
    </source>
</evidence>